<dbReference type="Pfam" id="PF12684">
    <property type="entry name" value="DUF3799"/>
    <property type="match status" value="1"/>
</dbReference>
<feature type="domain" description="Putative exodeoxyribonuclease 8 PDDEXK-like" evidence="1">
    <location>
        <begin position="58"/>
        <end position="288"/>
    </location>
</feature>
<protein>
    <submittedName>
        <fullName evidence="2">PD-(D/E)XK nuclease-like domain-containing protein</fullName>
    </submittedName>
</protein>
<evidence type="ECO:0000313" key="3">
    <source>
        <dbReference type="Proteomes" id="UP000596827"/>
    </source>
</evidence>
<dbReference type="RefSeq" id="WP_187084067.1">
    <property type="nucleotide sequence ID" value="NZ_JACORU010000011.1"/>
</dbReference>
<evidence type="ECO:0000313" key="2">
    <source>
        <dbReference type="EMBL" id="MBC5767583.1"/>
    </source>
</evidence>
<sequence>MNSNQHLSLDAALAGVIGDGGSPTSSACLDGIAGATAGTRMFKDMAASEYHADRDALSCSLMKPLLTSPAHFQASLAVCGTSSRAKDFGSALHVLLLQPEIAGQELAVFHGNADGRKKEYQEFVLAHCEKLVLDEPTFALARQVVEKIRRTLFKGRPLGKFIDESIPEATIYFTEPTTGLRMRVRVDAYHPELNFDLKSTRHGAVNLFARDAVDLHYDLQAFMYSLARAMFEGTTSARPFVFIATETTAPHSVSTLTAGENFMANGLRKFQSCAATFKACTEAGLWPDLGRDDVLEIEPWQQFSDKQGWRQALAAS</sequence>
<reference evidence="2" key="1">
    <citation type="submission" date="2020-08" db="EMBL/GenBank/DDBJ databases">
        <title>Ramlibacter sp. GTP1 16S ribosomal RNA gene genome sequencing and assembly.</title>
        <authorList>
            <person name="Kang M."/>
        </authorList>
    </citation>
    <scope>NUCLEOTIDE SEQUENCE</scope>
    <source>
        <strain evidence="2">GTP1</strain>
    </source>
</reference>
<accession>A0A923MBZ3</accession>
<organism evidence="2 3">
    <name type="scientific">Ramlibacter albus</name>
    <dbReference type="NCBI Taxonomy" id="2079448"/>
    <lineage>
        <taxon>Bacteria</taxon>
        <taxon>Pseudomonadati</taxon>
        <taxon>Pseudomonadota</taxon>
        <taxon>Betaproteobacteria</taxon>
        <taxon>Burkholderiales</taxon>
        <taxon>Comamonadaceae</taxon>
        <taxon>Ramlibacter</taxon>
    </lineage>
</organism>
<dbReference type="InterPro" id="IPR011604">
    <property type="entry name" value="PDDEXK-like_dom_sf"/>
</dbReference>
<proteinExistence type="predicted"/>
<evidence type="ECO:0000259" key="1">
    <source>
        <dbReference type="Pfam" id="PF12684"/>
    </source>
</evidence>
<dbReference type="Gene3D" id="3.90.320.10">
    <property type="match status" value="1"/>
</dbReference>
<gene>
    <name evidence="2" type="ORF">H8R02_24170</name>
</gene>
<name>A0A923MBZ3_9BURK</name>
<comment type="caution">
    <text evidence="2">The sequence shown here is derived from an EMBL/GenBank/DDBJ whole genome shotgun (WGS) entry which is preliminary data.</text>
</comment>
<dbReference type="AlphaFoldDB" id="A0A923MBZ3"/>
<dbReference type="InterPro" id="IPR024432">
    <property type="entry name" value="Put_RecE_PDDEXK-like_dom"/>
</dbReference>
<dbReference type="EMBL" id="JACORU010000011">
    <property type="protein sequence ID" value="MBC5767583.1"/>
    <property type="molecule type" value="Genomic_DNA"/>
</dbReference>
<dbReference type="Proteomes" id="UP000596827">
    <property type="component" value="Unassembled WGS sequence"/>
</dbReference>
<keyword evidence="3" id="KW-1185">Reference proteome</keyword>